<feature type="compositionally biased region" description="Polar residues" evidence="1">
    <location>
        <begin position="63"/>
        <end position="74"/>
    </location>
</feature>
<dbReference type="PROSITE" id="PS51257">
    <property type="entry name" value="PROKAR_LIPOPROTEIN"/>
    <property type="match status" value="1"/>
</dbReference>
<evidence type="ECO:0000313" key="2">
    <source>
        <dbReference type="EMBL" id="GAA4442592.1"/>
    </source>
</evidence>
<keyword evidence="3" id="KW-1185">Reference proteome</keyword>
<reference evidence="3" key="1">
    <citation type="journal article" date="2019" name="Int. J. Syst. Evol. Microbiol.">
        <title>The Global Catalogue of Microorganisms (GCM) 10K type strain sequencing project: providing services to taxonomists for standard genome sequencing and annotation.</title>
        <authorList>
            <consortium name="The Broad Institute Genomics Platform"/>
            <consortium name="The Broad Institute Genome Sequencing Center for Infectious Disease"/>
            <person name="Wu L."/>
            <person name="Ma J."/>
        </authorList>
    </citation>
    <scope>NUCLEOTIDE SEQUENCE [LARGE SCALE GENOMIC DNA]</scope>
    <source>
        <strain evidence="3">JCM 17926</strain>
    </source>
</reference>
<dbReference type="RefSeq" id="WP_345162138.1">
    <property type="nucleotide sequence ID" value="NZ_BAABHC010000029.1"/>
</dbReference>
<comment type="caution">
    <text evidence="2">The sequence shown here is derived from an EMBL/GenBank/DDBJ whole genome shotgun (WGS) entry which is preliminary data.</text>
</comment>
<gene>
    <name evidence="2" type="ORF">GCM10023188_42480</name>
</gene>
<feature type="region of interest" description="Disordered" evidence="1">
    <location>
        <begin position="19"/>
        <end position="74"/>
    </location>
</feature>
<accession>A0ABP8M4K4</accession>
<proteinExistence type="predicted"/>
<evidence type="ECO:0000313" key="3">
    <source>
        <dbReference type="Proteomes" id="UP001500552"/>
    </source>
</evidence>
<name>A0ABP8M4K4_9BACT</name>
<evidence type="ECO:0000256" key="1">
    <source>
        <dbReference type="SAM" id="MobiDB-lite"/>
    </source>
</evidence>
<sequence length="74" mass="7736">MRNLLIILLGTFALSCGNGGNEAEGTGNDEAMTDEGVEIGAGEEISPQLEMEDDSAENFGVDTVSSATEINQEQ</sequence>
<dbReference type="EMBL" id="BAABHC010000029">
    <property type="protein sequence ID" value="GAA4442592.1"/>
    <property type="molecule type" value="Genomic_DNA"/>
</dbReference>
<organism evidence="2 3">
    <name type="scientific">Pontibacter saemangeumensis</name>
    <dbReference type="NCBI Taxonomy" id="1084525"/>
    <lineage>
        <taxon>Bacteria</taxon>
        <taxon>Pseudomonadati</taxon>
        <taxon>Bacteroidota</taxon>
        <taxon>Cytophagia</taxon>
        <taxon>Cytophagales</taxon>
        <taxon>Hymenobacteraceae</taxon>
        <taxon>Pontibacter</taxon>
    </lineage>
</organism>
<protein>
    <submittedName>
        <fullName evidence="2">Uncharacterized protein</fullName>
    </submittedName>
</protein>
<dbReference type="Proteomes" id="UP001500552">
    <property type="component" value="Unassembled WGS sequence"/>
</dbReference>